<feature type="signal peptide" evidence="5">
    <location>
        <begin position="1"/>
        <end position="18"/>
    </location>
</feature>
<keyword evidence="5" id="KW-0732">Signal</keyword>
<accession>A0AB39KVC1</accession>
<dbReference type="Pfam" id="PF05433">
    <property type="entry name" value="Rick_17kDa_Anti"/>
    <property type="match status" value="1"/>
</dbReference>
<reference evidence="7" key="1">
    <citation type="submission" date="2024-06" db="EMBL/GenBank/DDBJ databases">
        <title>Caulobacter inopinatus, sp. nov.</title>
        <authorList>
            <person name="Donachie S.P."/>
        </authorList>
    </citation>
    <scope>NUCLEOTIDE SEQUENCE</scope>
    <source>
        <strain evidence="7">73W</strain>
    </source>
</reference>
<evidence type="ECO:0000256" key="3">
    <source>
        <dbReference type="ARBA" id="ARBA00015281"/>
    </source>
</evidence>
<keyword evidence="4" id="KW-0449">Lipoprotein</keyword>
<proteinExistence type="inferred from homology"/>
<dbReference type="InterPro" id="IPR008816">
    <property type="entry name" value="Gly_zipper_2TM_dom"/>
</dbReference>
<comment type="subcellular location">
    <subcellularLocation>
        <location evidence="1">Cell outer membrane</location>
        <topology evidence="1">Lipid-anchor</topology>
    </subcellularLocation>
</comment>
<organism evidence="7">
    <name type="scientific">Caulobacter sp. 73W</name>
    <dbReference type="NCBI Taxonomy" id="3161137"/>
    <lineage>
        <taxon>Bacteria</taxon>
        <taxon>Pseudomonadati</taxon>
        <taxon>Pseudomonadota</taxon>
        <taxon>Alphaproteobacteria</taxon>
        <taxon>Caulobacterales</taxon>
        <taxon>Caulobacteraceae</taxon>
        <taxon>Caulobacter</taxon>
    </lineage>
</organism>
<dbReference type="AlphaFoldDB" id="A0AB39KVC1"/>
<sequence length="97" mass="9741">MRLSMITLAAFAAIGVAAAPLAQAEAAPKKRVYVCDYKKSKANNGTLIGGASGALLGSAVAGNGAKTEGAVLGGVVGAVAGHQIAKKNAKRCYYTYR</sequence>
<feature type="domain" description="Glycine zipper 2TM" evidence="6">
    <location>
        <begin position="45"/>
        <end position="84"/>
    </location>
</feature>
<evidence type="ECO:0000256" key="4">
    <source>
        <dbReference type="ARBA" id="ARBA00023288"/>
    </source>
</evidence>
<evidence type="ECO:0000256" key="5">
    <source>
        <dbReference type="SAM" id="SignalP"/>
    </source>
</evidence>
<dbReference type="EMBL" id="CP158375">
    <property type="protein sequence ID" value="XDO97741.1"/>
    <property type="molecule type" value="Genomic_DNA"/>
</dbReference>
<evidence type="ECO:0000256" key="1">
    <source>
        <dbReference type="ARBA" id="ARBA00004459"/>
    </source>
</evidence>
<protein>
    <recommendedName>
        <fullName evidence="3">17 kDa surface antigen</fullName>
    </recommendedName>
</protein>
<evidence type="ECO:0000313" key="7">
    <source>
        <dbReference type="EMBL" id="XDO97741.1"/>
    </source>
</evidence>
<dbReference type="RefSeq" id="WP_369061153.1">
    <property type="nucleotide sequence ID" value="NZ_CP158375.1"/>
</dbReference>
<name>A0AB39KVC1_9CAUL</name>
<gene>
    <name evidence="7" type="ORF">ABOZ73_04800</name>
</gene>
<evidence type="ECO:0000256" key="2">
    <source>
        <dbReference type="ARBA" id="ARBA00008681"/>
    </source>
</evidence>
<comment type="similarity">
    <text evidence="2">Belongs to the rickettsiale 17 kDa surface antigen family.</text>
</comment>
<feature type="chain" id="PRO_5044302258" description="17 kDa surface antigen" evidence="5">
    <location>
        <begin position="19"/>
        <end position="97"/>
    </location>
</feature>
<dbReference type="GO" id="GO:0009279">
    <property type="term" value="C:cell outer membrane"/>
    <property type="evidence" value="ECO:0007669"/>
    <property type="project" value="UniProtKB-SubCell"/>
</dbReference>
<evidence type="ECO:0000259" key="6">
    <source>
        <dbReference type="Pfam" id="PF05433"/>
    </source>
</evidence>